<dbReference type="FunFam" id="3.40.50.2000:FF:000047">
    <property type="entry name" value="Glycosyltransferase"/>
    <property type="match status" value="1"/>
</dbReference>
<evidence type="ECO:0000313" key="7">
    <source>
        <dbReference type="Proteomes" id="UP000447434"/>
    </source>
</evidence>
<evidence type="ECO:0000256" key="2">
    <source>
        <dbReference type="ARBA" id="ARBA00022676"/>
    </source>
</evidence>
<dbReference type="CDD" id="cd03784">
    <property type="entry name" value="GT1_Gtf-like"/>
    <property type="match status" value="1"/>
</dbReference>
<dbReference type="Pfam" id="PF00201">
    <property type="entry name" value="UDPGT"/>
    <property type="match status" value="1"/>
</dbReference>
<organism evidence="6 7">
    <name type="scientific">Lupinus albus</name>
    <name type="common">White lupine</name>
    <name type="synonym">Lupinus termis</name>
    <dbReference type="NCBI Taxonomy" id="3870"/>
    <lineage>
        <taxon>Eukaryota</taxon>
        <taxon>Viridiplantae</taxon>
        <taxon>Streptophyta</taxon>
        <taxon>Embryophyta</taxon>
        <taxon>Tracheophyta</taxon>
        <taxon>Spermatophyta</taxon>
        <taxon>Magnoliopsida</taxon>
        <taxon>eudicotyledons</taxon>
        <taxon>Gunneridae</taxon>
        <taxon>Pentapetalae</taxon>
        <taxon>rosids</taxon>
        <taxon>fabids</taxon>
        <taxon>Fabales</taxon>
        <taxon>Fabaceae</taxon>
        <taxon>Papilionoideae</taxon>
        <taxon>50 kb inversion clade</taxon>
        <taxon>genistoids sensu lato</taxon>
        <taxon>core genistoids</taxon>
        <taxon>Genisteae</taxon>
        <taxon>Lupinus</taxon>
    </lineage>
</organism>
<evidence type="ECO:0000256" key="5">
    <source>
        <dbReference type="RuleBase" id="RU362057"/>
    </source>
</evidence>
<dbReference type="PANTHER" id="PTHR48047:SF81">
    <property type="entry name" value="GLYCOSYLTRANSFERASE"/>
    <property type="match status" value="1"/>
</dbReference>
<dbReference type="InterPro" id="IPR002213">
    <property type="entry name" value="UDP_glucos_trans"/>
</dbReference>
<sequence length="483" mass="54290">MDSIDAPIQIFFFPFVGGGHQIPMIDTARVFASHGAISTIITTPSNSIHFHKLITRDQQNGLNIIIHTLTLPHNSSDIIDMSSGPMTDTSFLLEPLKQFLVLQHPDCIVMDMFHRWAGEVIDELLIKRIVFTGNGCFPRCVHDNIRNHVQVQNISSDYEPFVVPNLPDKIEMTKSQLPIFFRDPSLFPDRLKTIKQLEEKSFGTIINSFYDLEPAYADYVRKVLGQKAWIVGPVSLCNRSKEDKTNRGKVSTIDEKSCLNWLNSKNPNSVLYVSFGSLARLPHEQLKEIAYGLEASDHSFIWVVGKTLNSSKIEENGSANFLPDGFEERMKENDKGLIIRGWAPQLLILEHVAVGGFLTHCGWNSTLEGASSGVPMITWPLSAEQFSNEKLVTDVLKIGVQVGSKEWVFWNEEPEWKGTVGREKVEFAVKKLMGKSEESEKIRSRVKEIAGKARRAVEEGGTSYAEVDALIEELKAHRVALKV</sequence>
<dbReference type="SUPFAM" id="SSF53756">
    <property type="entry name" value="UDP-Glycosyltransferase/glycogen phosphorylase"/>
    <property type="match status" value="1"/>
</dbReference>
<keyword evidence="7" id="KW-1185">Reference proteome</keyword>
<dbReference type="EMBL" id="WOCE01000009">
    <property type="protein sequence ID" value="KAE9607287.1"/>
    <property type="molecule type" value="Genomic_DNA"/>
</dbReference>
<comment type="similarity">
    <text evidence="1 4">Belongs to the UDP-glycosyltransferase family.</text>
</comment>
<gene>
    <name evidence="6" type="ORF">Lalb_Chr09g0328441</name>
</gene>
<dbReference type="GO" id="GO:0035251">
    <property type="term" value="F:UDP-glucosyltransferase activity"/>
    <property type="evidence" value="ECO:0007669"/>
    <property type="project" value="TreeGrafter"/>
</dbReference>
<dbReference type="PANTHER" id="PTHR48047">
    <property type="entry name" value="GLYCOSYLTRANSFERASE"/>
    <property type="match status" value="1"/>
</dbReference>
<evidence type="ECO:0000256" key="4">
    <source>
        <dbReference type="RuleBase" id="RU003718"/>
    </source>
</evidence>
<dbReference type="EC" id="2.4.1.-" evidence="5"/>
<dbReference type="Gene3D" id="3.40.50.2000">
    <property type="entry name" value="Glycogen Phosphorylase B"/>
    <property type="match status" value="2"/>
</dbReference>
<dbReference type="AlphaFoldDB" id="A0A6A4Q011"/>
<evidence type="ECO:0000256" key="3">
    <source>
        <dbReference type="ARBA" id="ARBA00022679"/>
    </source>
</evidence>
<dbReference type="Proteomes" id="UP000447434">
    <property type="component" value="Chromosome 9"/>
</dbReference>
<comment type="caution">
    <text evidence="6">The sequence shown here is derived from an EMBL/GenBank/DDBJ whole genome shotgun (WGS) entry which is preliminary data.</text>
</comment>
<accession>A0A6A4Q011</accession>
<keyword evidence="3 4" id="KW-0808">Transferase</keyword>
<evidence type="ECO:0000313" key="6">
    <source>
        <dbReference type="EMBL" id="KAE9607287.1"/>
    </source>
</evidence>
<keyword evidence="2 4" id="KW-0328">Glycosyltransferase</keyword>
<dbReference type="InterPro" id="IPR035595">
    <property type="entry name" value="UDP_glycos_trans_CS"/>
</dbReference>
<protein>
    <recommendedName>
        <fullName evidence="5">Glycosyltransferase</fullName>
        <ecNumber evidence="5">2.4.1.-</ecNumber>
    </recommendedName>
</protein>
<reference evidence="7" key="1">
    <citation type="journal article" date="2020" name="Nat. Commun.">
        <title>Genome sequence of the cluster root forming white lupin.</title>
        <authorList>
            <person name="Hufnagel B."/>
            <person name="Marques A."/>
            <person name="Soriano A."/>
            <person name="Marques L."/>
            <person name="Divol F."/>
            <person name="Doumas P."/>
            <person name="Sallet E."/>
            <person name="Mancinotti D."/>
            <person name="Carrere S."/>
            <person name="Marande W."/>
            <person name="Arribat S."/>
            <person name="Keller J."/>
            <person name="Huneau C."/>
            <person name="Blein T."/>
            <person name="Aime D."/>
            <person name="Laguerre M."/>
            <person name="Taylor J."/>
            <person name="Schubert V."/>
            <person name="Nelson M."/>
            <person name="Geu-Flores F."/>
            <person name="Crespi M."/>
            <person name="Gallardo-Guerrero K."/>
            <person name="Delaux P.-M."/>
            <person name="Salse J."/>
            <person name="Berges H."/>
            <person name="Guyot R."/>
            <person name="Gouzy J."/>
            <person name="Peret B."/>
        </authorList>
    </citation>
    <scope>NUCLEOTIDE SEQUENCE [LARGE SCALE GENOMIC DNA]</scope>
    <source>
        <strain evidence="7">cv. Amiga</strain>
    </source>
</reference>
<dbReference type="PROSITE" id="PS00375">
    <property type="entry name" value="UDPGT"/>
    <property type="match status" value="1"/>
</dbReference>
<dbReference type="OrthoDB" id="5835829at2759"/>
<proteinExistence type="inferred from homology"/>
<name>A0A6A4Q011_LUPAL</name>
<evidence type="ECO:0000256" key="1">
    <source>
        <dbReference type="ARBA" id="ARBA00009995"/>
    </source>
</evidence>